<dbReference type="PANTHER" id="PTHR30576">
    <property type="entry name" value="COLANIC BIOSYNTHESIS UDP-GLUCOSE LIPID CARRIER TRANSFERASE"/>
    <property type="match status" value="1"/>
</dbReference>
<dbReference type="InterPro" id="IPR003362">
    <property type="entry name" value="Bact_transf"/>
</dbReference>
<evidence type="ECO:0000313" key="4">
    <source>
        <dbReference type="EMBL" id="TCP98412.1"/>
    </source>
</evidence>
<sequence length="208" mass="24414">MYRNFFKRIFDLVLAIIALPFWLILLAVIGPIIYFQDKGSIFYNAPRLGKDGKIFKMYKFRSMKMNAPDIRNEDGSTFNAEDDPRLTKIGKFIRKTSIDETPQFLNILKGDMSIIGPRPDLPEHMELYEGNESRKLEIRPGVTGFNQAYFRNTIPWKERIKNDIYYIDHLTMLMDIKVFFKTVILVLKREDVFIEQKSDDKNGEKANV</sequence>
<gene>
    <name evidence="4" type="ORF">EDD79_104116</name>
</gene>
<accession>A0A4R2TTH7</accession>
<dbReference type="RefSeq" id="WP_132849380.1">
    <property type="nucleotide sequence ID" value="NZ_CP058648.1"/>
</dbReference>
<dbReference type="PANTHER" id="PTHR30576:SF0">
    <property type="entry name" value="UNDECAPRENYL-PHOSPHATE N-ACETYLGALACTOSAMINYL 1-PHOSPHATE TRANSFERASE-RELATED"/>
    <property type="match status" value="1"/>
</dbReference>
<evidence type="ECO:0000256" key="1">
    <source>
        <dbReference type="ARBA" id="ARBA00006464"/>
    </source>
</evidence>
<keyword evidence="2" id="KW-0812">Transmembrane</keyword>
<keyword evidence="2" id="KW-1133">Transmembrane helix</keyword>
<comment type="caution">
    <text evidence="4">The sequence shown here is derived from an EMBL/GenBank/DDBJ whole genome shotgun (WGS) entry which is preliminary data.</text>
</comment>
<evidence type="ECO:0000259" key="3">
    <source>
        <dbReference type="Pfam" id="PF02397"/>
    </source>
</evidence>
<dbReference type="GO" id="GO:0016780">
    <property type="term" value="F:phosphotransferase activity, for other substituted phosphate groups"/>
    <property type="evidence" value="ECO:0007669"/>
    <property type="project" value="TreeGrafter"/>
</dbReference>
<proteinExistence type="inferred from homology"/>
<feature type="domain" description="Bacterial sugar transferase" evidence="3">
    <location>
        <begin position="7"/>
        <end position="188"/>
    </location>
</feature>
<dbReference type="AlphaFoldDB" id="A0A4R2TTH7"/>
<reference evidence="4 5" key="1">
    <citation type="submission" date="2019-03" db="EMBL/GenBank/DDBJ databases">
        <title>Genomic Encyclopedia of Type Strains, Phase IV (KMG-IV): sequencing the most valuable type-strain genomes for metagenomic binning, comparative biology and taxonomic classification.</title>
        <authorList>
            <person name="Goeker M."/>
        </authorList>
    </citation>
    <scope>NUCLEOTIDE SEQUENCE [LARGE SCALE GENOMIC DNA]</scope>
    <source>
        <strain evidence="4 5">DSM 100013</strain>
    </source>
</reference>
<protein>
    <submittedName>
        <fullName evidence="4">Lipopolysaccharide/colanic/teichoic acid biosynthesis glycosyltransferase</fullName>
    </submittedName>
</protein>
<comment type="similarity">
    <text evidence="1">Belongs to the bacterial sugar transferase family.</text>
</comment>
<dbReference type="Proteomes" id="UP000295504">
    <property type="component" value="Unassembled WGS sequence"/>
</dbReference>
<name>A0A4R2TTH7_9FIRM</name>
<organism evidence="4 5">
    <name type="scientific">Serpentinicella alkaliphila</name>
    <dbReference type="NCBI Taxonomy" id="1734049"/>
    <lineage>
        <taxon>Bacteria</taxon>
        <taxon>Bacillati</taxon>
        <taxon>Bacillota</taxon>
        <taxon>Clostridia</taxon>
        <taxon>Peptostreptococcales</taxon>
        <taxon>Natronincolaceae</taxon>
        <taxon>Serpentinicella</taxon>
    </lineage>
</organism>
<evidence type="ECO:0000313" key="5">
    <source>
        <dbReference type="Proteomes" id="UP000295504"/>
    </source>
</evidence>
<feature type="transmembrane region" description="Helical" evidence="2">
    <location>
        <begin position="12"/>
        <end position="35"/>
    </location>
</feature>
<keyword evidence="5" id="KW-1185">Reference proteome</keyword>
<dbReference type="OrthoDB" id="9808602at2"/>
<dbReference type="Pfam" id="PF02397">
    <property type="entry name" value="Bac_transf"/>
    <property type="match status" value="1"/>
</dbReference>
<keyword evidence="2" id="KW-0472">Membrane</keyword>
<dbReference type="EMBL" id="SLYC01000041">
    <property type="protein sequence ID" value="TCP98412.1"/>
    <property type="molecule type" value="Genomic_DNA"/>
</dbReference>
<evidence type="ECO:0000256" key="2">
    <source>
        <dbReference type="SAM" id="Phobius"/>
    </source>
</evidence>
<keyword evidence="4" id="KW-0808">Transferase</keyword>